<gene>
    <name evidence="4" type="primary">TRPT1</name>
    <name evidence="4" type="ORF">SPIL2461_LOCUS15944</name>
</gene>
<feature type="non-terminal residue" evidence="4">
    <location>
        <position position="1"/>
    </location>
</feature>
<feature type="domain" description="HECT" evidence="3">
    <location>
        <begin position="17"/>
        <end position="44"/>
    </location>
</feature>
<name>A0A812UV33_SYMPI</name>
<evidence type="ECO:0000313" key="4">
    <source>
        <dbReference type="EMBL" id="CAE7600502.1"/>
    </source>
</evidence>
<proteinExistence type="predicted"/>
<dbReference type="AlphaFoldDB" id="A0A812UV33"/>
<dbReference type="SUPFAM" id="SSF56204">
    <property type="entry name" value="Hect, E3 ligase catalytic domain"/>
    <property type="match status" value="1"/>
</dbReference>
<dbReference type="EMBL" id="CAJNIZ010040202">
    <property type="protein sequence ID" value="CAE7600502.1"/>
    <property type="molecule type" value="Genomic_DNA"/>
</dbReference>
<evidence type="ECO:0000256" key="1">
    <source>
        <dbReference type="ARBA" id="ARBA00022786"/>
    </source>
</evidence>
<reference evidence="4" key="1">
    <citation type="submission" date="2021-02" db="EMBL/GenBank/DDBJ databases">
        <authorList>
            <person name="Dougan E. K."/>
            <person name="Rhodes N."/>
            <person name="Thang M."/>
            <person name="Chan C."/>
        </authorList>
    </citation>
    <scope>NUCLEOTIDE SEQUENCE</scope>
</reference>
<dbReference type="InterPro" id="IPR000569">
    <property type="entry name" value="HECT_dom"/>
</dbReference>
<organism evidence="4 5">
    <name type="scientific">Symbiodinium pilosum</name>
    <name type="common">Dinoflagellate</name>
    <dbReference type="NCBI Taxonomy" id="2952"/>
    <lineage>
        <taxon>Eukaryota</taxon>
        <taxon>Sar</taxon>
        <taxon>Alveolata</taxon>
        <taxon>Dinophyceae</taxon>
        <taxon>Suessiales</taxon>
        <taxon>Symbiodiniaceae</taxon>
        <taxon>Symbiodinium</taxon>
    </lineage>
</organism>
<dbReference type="Proteomes" id="UP000649617">
    <property type="component" value="Unassembled WGS sequence"/>
</dbReference>
<feature type="active site" description="Glycyl thioester intermediate" evidence="2">
    <location>
        <position position="22"/>
    </location>
</feature>
<keyword evidence="1 2" id="KW-0833">Ubl conjugation pathway</keyword>
<accession>A0A812UV33</accession>
<evidence type="ECO:0000256" key="2">
    <source>
        <dbReference type="PROSITE-ProRule" id="PRU00104"/>
    </source>
</evidence>
<dbReference type="InterPro" id="IPR035983">
    <property type="entry name" value="Hect_E3_ubiquitin_ligase"/>
</dbReference>
<evidence type="ECO:0000313" key="5">
    <source>
        <dbReference type="Proteomes" id="UP000649617"/>
    </source>
</evidence>
<dbReference type="GO" id="GO:0004842">
    <property type="term" value="F:ubiquitin-protein transferase activity"/>
    <property type="evidence" value="ECO:0007669"/>
    <property type="project" value="InterPro"/>
</dbReference>
<comment type="caution">
    <text evidence="4">The sequence shown here is derived from an EMBL/GenBank/DDBJ whole genome shotgun (WGS) entry which is preliminary data.</text>
</comment>
<keyword evidence="5" id="KW-1185">Reference proteome</keyword>
<dbReference type="PROSITE" id="PS50237">
    <property type="entry name" value="HECT"/>
    <property type="match status" value="1"/>
</dbReference>
<protein>
    <submittedName>
        <fullName evidence="4">TRPT1 protein</fullName>
    </submittedName>
</protein>
<dbReference type="Gene3D" id="3.30.2410.10">
    <property type="entry name" value="Hect, E3 ligase catalytic domain"/>
    <property type="match status" value="1"/>
</dbReference>
<sequence length="54" mass="5714">GVAALKTTLAPTRGEEPAAVPCFSLLYLPSYSSAAEMREALVLAAYGHPTARRH</sequence>
<evidence type="ECO:0000259" key="3">
    <source>
        <dbReference type="PROSITE" id="PS50237"/>
    </source>
</evidence>